<reference evidence="2 3" key="1">
    <citation type="submission" date="2016-11" db="EMBL/GenBank/DDBJ databases">
        <authorList>
            <person name="Jaros S."/>
            <person name="Januszkiewicz K."/>
            <person name="Wedrychowicz H."/>
        </authorList>
    </citation>
    <scope>NUCLEOTIDE SEQUENCE [LARGE SCALE GENOMIC DNA]</scope>
    <source>
        <strain evidence="2 3">DSM 19557</strain>
    </source>
</reference>
<keyword evidence="1" id="KW-0472">Membrane</keyword>
<keyword evidence="1" id="KW-1133">Transmembrane helix</keyword>
<protein>
    <submittedName>
        <fullName evidence="2">Uncharacterized protein</fullName>
    </submittedName>
</protein>
<proteinExistence type="predicted"/>
<keyword evidence="1" id="KW-0812">Transmembrane</keyword>
<name>A0A1M6QQQ5_9AQUI</name>
<evidence type="ECO:0000313" key="3">
    <source>
        <dbReference type="Proteomes" id="UP000189810"/>
    </source>
</evidence>
<feature type="transmembrane region" description="Helical" evidence="1">
    <location>
        <begin position="81"/>
        <end position="101"/>
    </location>
</feature>
<feature type="transmembrane region" description="Helical" evidence="1">
    <location>
        <begin position="290"/>
        <end position="309"/>
    </location>
</feature>
<keyword evidence="3" id="KW-1185">Reference proteome</keyword>
<feature type="transmembrane region" description="Helical" evidence="1">
    <location>
        <begin position="168"/>
        <end position="188"/>
    </location>
</feature>
<accession>A0A1M6QQQ5</accession>
<feature type="transmembrane region" description="Helical" evidence="1">
    <location>
        <begin position="208"/>
        <end position="228"/>
    </location>
</feature>
<dbReference type="AlphaFoldDB" id="A0A1M6QQQ5"/>
<feature type="transmembrane region" description="Helical" evidence="1">
    <location>
        <begin position="6"/>
        <end position="24"/>
    </location>
</feature>
<dbReference type="EMBL" id="LT670846">
    <property type="protein sequence ID" value="SHK22554.1"/>
    <property type="molecule type" value="Genomic_DNA"/>
</dbReference>
<feature type="transmembrane region" description="Helical" evidence="1">
    <location>
        <begin position="141"/>
        <end position="162"/>
    </location>
</feature>
<gene>
    <name evidence="2" type="ORF">SAMN05444391_0348</name>
</gene>
<dbReference type="Proteomes" id="UP000189810">
    <property type="component" value="Chromosome I"/>
</dbReference>
<evidence type="ECO:0000313" key="2">
    <source>
        <dbReference type="EMBL" id="SHK22554.1"/>
    </source>
</evidence>
<feature type="transmembrane region" description="Helical" evidence="1">
    <location>
        <begin position="240"/>
        <end position="264"/>
    </location>
</feature>
<feature type="transmembrane region" description="Helical" evidence="1">
    <location>
        <begin position="107"/>
        <end position="129"/>
    </location>
</feature>
<evidence type="ECO:0000256" key="1">
    <source>
        <dbReference type="SAM" id="Phobius"/>
    </source>
</evidence>
<sequence>MGFLVFLVYPSLVAGTLFQMYPTVQGTRIRWEFLSYVYSILFLVNLVHFFAYWTVDIYMYLLMNLSFVLFLLVNTSRPSAIALYFILGSLYQLLASVFFLLGLPRLLVVHTVSVGSLLNTIVGAYYIFVPMLQVEEIKHPKLLKLNLLLLNLSLLPFLYGWYTGYFKYVATFGLFLIASLFVLAFNLYDSLHQRKSPLKGLDLSVEYLILSLFLLFTFLSFGILSASSKDFTFAAIHHDGLLYGFLLLLSAGAVYHIMPFLLWWKKYAPLMGRQRVPTLKDIFPEREGRVFLLSYSFLFYLSVMAGYLIPSFEAPTECIH</sequence>
<feature type="transmembrane region" description="Helical" evidence="1">
    <location>
        <begin position="57"/>
        <end position="74"/>
    </location>
</feature>
<organism evidence="2 3">
    <name type="scientific">Thermocrinis minervae</name>
    <dbReference type="NCBI Taxonomy" id="381751"/>
    <lineage>
        <taxon>Bacteria</taxon>
        <taxon>Pseudomonadati</taxon>
        <taxon>Aquificota</taxon>
        <taxon>Aquificia</taxon>
        <taxon>Aquificales</taxon>
        <taxon>Aquificaceae</taxon>
        <taxon>Thermocrinis</taxon>
    </lineage>
</organism>
<feature type="transmembrane region" description="Helical" evidence="1">
    <location>
        <begin position="33"/>
        <end position="51"/>
    </location>
</feature>
<dbReference type="STRING" id="381751.SAMN05444391_0348"/>